<evidence type="ECO:0000256" key="3">
    <source>
        <dbReference type="ARBA" id="ARBA00022679"/>
    </source>
</evidence>
<dbReference type="EMBL" id="JACHIW010000001">
    <property type="protein sequence ID" value="MBB5157738.1"/>
    <property type="molecule type" value="Genomic_DNA"/>
</dbReference>
<evidence type="ECO:0000256" key="5">
    <source>
        <dbReference type="RuleBase" id="RU003560"/>
    </source>
</evidence>
<proteinExistence type="inferred from homology"/>
<dbReference type="SUPFAM" id="SSF53383">
    <property type="entry name" value="PLP-dependent transferases"/>
    <property type="match status" value="1"/>
</dbReference>
<reference evidence="6 7" key="1">
    <citation type="submission" date="2020-08" db="EMBL/GenBank/DDBJ databases">
        <title>Sequencing the genomes of 1000 actinobacteria strains.</title>
        <authorList>
            <person name="Klenk H.-P."/>
        </authorList>
    </citation>
    <scope>NUCLEOTIDE SEQUENCE [LARGE SCALE GENOMIC DNA]</scope>
    <source>
        <strain evidence="6 7">DSM 45584</strain>
    </source>
</reference>
<comment type="caution">
    <text evidence="6">The sequence shown here is derived from an EMBL/GenBank/DDBJ whole genome shotgun (WGS) entry which is preliminary data.</text>
</comment>
<dbReference type="FunFam" id="3.40.640.10:FF:000014">
    <property type="entry name" value="Adenosylmethionine-8-amino-7-oxononanoate aminotransferase, probable"/>
    <property type="match status" value="1"/>
</dbReference>
<keyword evidence="2 6" id="KW-0032">Aminotransferase</keyword>
<gene>
    <name evidence="6" type="ORF">BJ970_005272</name>
</gene>
<dbReference type="PANTHER" id="PTHR43094:SF1">
    <property type="entry name" value="AMINOTRANSFERASE CLASS-III"/>
    <property type="match status" value="1"/>
</dbReference>
<evidence type="ECO:0000313" key="7">
    <source>
        <dbReference type="Proteomes" id="UP000584374"/>
    </source>
</evidence>
<dbReference type="AlphaFoldDB" id="A0A840QG67"/>
<dbReference type="GO" id="GO:0030170">
    <property type="term" value="F:pyridoxal phosphate binding"/>
    <property type="evidence" value="ECO:0007669"/>
    <property type="project" value="InterPro"/>
</dbReference>
<sequence length="420" mass="45210">MSTAPRNTALWHPFADMFEVKNGQFCVSKGDGVWIYDQEGRRYLDGTASLWYANVGHGRTEIAEAAAAQMRELESYSVFNDFTNRPAEALADRLSQLAPMDNAKIFLTTGGGESIDTAAKLARQYWVQRGQPRRTHILSRGHAYHGTNGVGTGIGGIEVNRAGFGELVPETSRVAHDDAESLREAIDRIGADRIAAFFAEPVMGAGGLYPPQPGYLEGVAKICAEHEILFVADAVICGFGRVGSWFGVERWGLRPDMITFAKGVTSGYLPLGGVVIAERVAEPFWNHPGRPFRHGATYSGHPTAAVAALANLDILEREKLLARADKLELPLHDALRRLADHPAVGEVRGGTGVLGAVELAPDLLAADPGALVRTQLAIRELGVIVRPLGKALAVSPPLIINESEIDLIGTAMREGLDRLA</sequence>
<evidence type="ECO:0000313" key="6">
    <source>
        <dbReference type="EMBL" id="MBB5157738.1"/>
    </source>
</evidence>
<protein>
    <submittedName>
        <fullName evidence="6">Adenosylmethionine-8-amino-7-oxononanoate aminotransferase</fullName>
    </submittedName>
</protein>
<dbReference type="PIRSF" id="PIRSF000521">
    <property type="entry name" value="Transaminase_4ab_Lys_Orn"/>
    <property type="match status" value="1"/>
</dbReference>
<dbReference type="PANTHER" id="PTHR43094">
    <property type="entry name" value="AMINOTRANSFERASE"/>
    <property type="match status" value="1"/>
</dbReference>
<evidence type="ECO:0000256" key="2">
    <source>
        <dbReference type="ARBA" id="ARBA00022576"/>
    </source>
</evidence>
<dbReference type="InterPro" id="IPR015422">
    <property type="entry name" value="PyrdxlP-dep_Trfase_small"/>
</dbReference>
<dbReference type="RefSeq" id="WP_184728604.1">
    <property type="nucleotide sequence ID" value="NZ_JACHIW010000001.1"/>
</dbReference>
<keyword evidence="3 6" id="KW-0808">Transferase</keyword>
<accession>A0A840QG67</accession>
<evidence type="ECO:0000256" key="4">
    <source>
        <dbReference type="ARBA" id="ARBA00022898"/>
    </source>
</evidence>
<dbReference type="Pfam" id="PF00202">
    <property type="entry name" value="Aminotran_3"/>
    <property type="match status" value="1"/>
</dbReference>
<dbReference type="InterPro" id="IPR005814">
    <property type="entry name" value="Aminotrans_3"/>
</dbReference>
<dbReference type="GO" id="GO:0008483">
    <property type="term" value="F:transaminase activity"/>
    <property type="evidence" value="ECO:0007669"/>
    <property type="project" value="UniProtKB-KW"/>
</dbReference>
<evidence type="ECO:0000256" key="1">
    <source>
        <dbReference type="ARBA" id="ARBA00008954"/>
    </source>
</evidence>
<comment type="similarity">
    <text evidence="1 5">Belongs to the class-III pyridoxal-phosphate-dependent aminotransferase family.</text>
</comment>
<dbReference type="InterPro" id="IPR015421">
    <property type="entry name" value="PyrdxlP-dep_Trfase_major"/>
</dbReference>
<dbReference type="Gene3D" id="3.90.1150.10">
    <property type="entry name" value="Aspartate Aminotransferase, domain 1"/>
    <property type="match status" value="1"/>
</dbReference>
<keyword evidence="7" id="KW-1185">Reference proteome</keyword>
<organism evidence="6 7">
    <name type="scientific">Saccharopolyspora phatthalungensis</name>
    <dbReference type="NCBI Taxonomy" id="664693"/>
    <lineage>
        <taxon>Bacteria</taxon>
        <taxon>Bacillati</taxon>
        <taxon>Actinomycetota</taxon>
        <taxon>Actinomycetes</taxon>
        <taxon>Pseudonocardiales</taxon>
        <taxon>Pseudonocardiaceae</taxon>
        <taxon>Saccharopolyspora</taxon>
    </lineage>
</organism>
<dbReference type="InterPro" id="IPR015424">
    <property type="entry name" value="PyrdxlP-dep_Trfase"/>
</dbReference>
<keyword evidence="4 5" id="KW-0663">Pyridoxal phosphate</keyword>
<dbReference type="CDD" id="cd00610">
    <property type="entry name" value="OAT_like"/>
    <property type="match status" value="1"/>
</dbReference>
<dbReference type="Proteomes" id="UP000584374">
    <property type="component" value="Unassembled WGS sequence"/>
</dbReference>
<dbReference type="Gene3D" id="3.40.640.10">
    <property type="entry name" value="Type I PLP-dependent aspartate aminotransferase-like (Major domain)"/>
    <property type="match status" value="1"/>
</dbReference>
<name>A0A840QG67_9PSEU</name>